<dbReference type="AlphaFoldDB" id="A0A1Z4JKI2"/>
<gene>
    <name evidence="2" type="ORF">NIES2135_41260</name>
</gene>
<evidence type="ECO:0000313" key="3">
    <source>
        <dbReference type="Proteomes" id="UP000217895"/>
    </source>
</evidence>
<dbReference type="SUPFAM" id="SSF88723">
    <property type="entry name" value="PIN domain-like"/>
    <property type="match status" value="1"/>
</dbReference>
<dbReference type="Proteomes" id="UP000217895">
    <property type="component" value="Chromosome"/>
</dbReference>
<reference evidence="2 3" key="1">
    <citation type="submission" date="2017-06" db="EMBL/GenBank/DDBJ databases">
        <title>Genome sequencing of cyanobaciteial culture collection at National Institute for Environmental Studies (NIES).</title>
        <authorList>
            <person name="Hirose Y."/>
            <person name="Shimura Y."/>
            <person name="Fujisawa T."/>
            <person name="Nakamura Y."/>
            <person name="Kawachi M."/>
        </authorList>
    </citation>
    <scope>NUCLEOTIDE SEQUENCE [LARGE SCALE GENOMIC DNA]</scope>
    <source>
        <strain evidence="2 3">NIES-2135</strain>
    </source>
</reference>
<dbReference type="InterPro" id="IPR002716">
    <property type="entry name" value="PIN_dom"/>
</dbReference>
<feature type="domain" description="PIN" evidence="1">
    <location>
        <begin position="2"/>
        <end position="116"/>
    </location>
</feature>
<organism evidence="2 3">
    <name type="scientific">Leptolyngbya boryana NIES-2135</name>
    <dbReference type="NCBI Taxonomy" id="1973484"/>
    <lineage>
        <taxon>Bacteria</taxon>
        <taxon>Bacillati</taxon>
        <taxon>Cyanobacteriota</taxon>
        <taxon>Cyanophyceae</taxon>
        <taxon>Leptolyngbyales</taxon>
        <taxon>Leptolyngbyaceae</taxon>
        <taxon>Leptolyngbya group</taxon>
        <taxon>Leptolyngbya</taxon>
    </lineage>
</organism>
<proteinExistence type="predicted"/>
<dbReference type="InterPro" id="IPR029060">
    <property type="entry name" value="PIN-like_dom_sf"/>
</dbReference>
<dbReference type="Pfam" id="PF13470">
    <property type="entry name" value="PIN_3"/>
    <property type="match status" value="1"/>
</dbReference>
<keyword evidence="3" id="KW-1185">Reference proteome</keyword>
<evidence type="ECO:0000259" key="1">
    <source>
        <dbReference type="Pfam" id="PF13470"/>
    </source>
</evidence>
<name>A0A1Z4JKI2_LEPBY</name>
<sequence length="141" mass="15399">MRVLFDTNILLDAILCREPFTADAAFLIRAVGADQIKGFVSATTLTDVYYVVKRQTKSAEMARNAVTDILAIMEICTVDRNVLEQAILSNQSDFEDAVQIACAIALSLDAIVTRDVSGFTDSAIQVLSPNVLRNQVEDAQN</sequence>
<dbReference type="CDD" id="cd09854">
    <property type="entry name" value="PIN_VapC-like"/>
    <property type="match status" value="1"/>
</dbReference>
<protein>
    <recommendedName>
        <fullName evidence="1">PIN domain-containing protein</fullName>
    </recommendedName>
</protein>
<dbReference type="EMBL" id="AP018203">
    <property type="protein sequence ID" value="BAY57262.1"/>
    <property type="molecule type" value="Genomic_DNA"/>
</dbReference>
<evidence type="ECO:0000313" key="2">
    <source>
        <dbReference type="EMBL" id="BAY57262.1"/>
    </source>
</evidence>
<dbReference type="Gene3D" id="3.40.50.1010">
    <property type="entry name" value="5'-nuclease"/>
    <property type="match status" value="1"/>
</dbReference>
<accession>A0A1Z4JKI2</accession>